<evidence type="ECO:0000313" key="14">
    <source>
        <dbReference type="Proteomes" id="UP000001038"/>
    </source>
</evidence>
<dbReference type="STRING" id="8090.ENSORLP00000034493"/>
<keyword evidence="5 10" id="KW-1133">Transmembrane helix</keyword>
<dbReference type="KEGG" id="ola:105354334"/>
<protein>
    <recommendedName>
        <fullName evidence="12">SEFIR domain-containing protein</fullName>
    </recommendedName>
</protein>
<dbReference type="Gene3D" id="2.60.40.2160">
    <property type="entry name" value="Interleukin-17 receptor A/B, fibronectin-III-like domain 1"/>
    <property type="match status" value="1"/>
</dbReference>
<evidence type="ECO:0000259" key="12">
    <source>
        <dbReference type="PROSITE" id="PS51534"/>
    </source>
</evidence>
<keyword evidence="2" id="KW-1003">Cell membrane</keyword>
<dbReference type="Proteomes" id="UP000001038">
    <property type="component" value="Chromosome 7"/>
</dbReference>
<reference evidence="13" key="2">
    <citation type="submission" date="2025-08" db="UniProtKB">
        <authorList>
            <consortium name="Ensembl"/>
        </authorList>
    </citation>
    <scope>IDENTIFICATION</scope>
    <source>
        <strain evidence="13">Hd-rR</strain>
    </source>
</reference>
<dbReference type="Ensembl" id="ENSORLT00000037025.1">
    <property type="protein sequence ID" value="ENSORLP00000034493.1"/>
    <property type="gene ID" value="ENSORLG00000029804.1"/>
</dbReference>
<evidence type="ECO:0000256" key="11">
    <source>
        <dbReference type="SAM" id="SignalP"/>
    </source>
</evidence>
<sequence>MCLVLFFLCFALAAVLETSAQNNISVKCDQYDEFHEPRSEEAASKVAALRVTQVENQDHYVLNISWAINIDASIEKLQSTVIESPSGDVICSYVPSIAKTNLTGLEQIWFYYLSNVNPGLETITVYNLPLPLLGHGLYETVSVWVSKRTDRTTPLVTTAVVSAPSTESTEPEPKRTNILIVFLGVLAALVALSFCFVIRHICGPKIATGFGLKILLPPPMAPVPVLIVYPAENSAFQLVIVELAEFLHCHGGCKVAIDLWQQEKIAEQGPMRWLAEQVRAADCVLIVSPQAKNTSSELCFSNPQNNLPEMPIPAAAHDLYPLILNMVASQAKNASHLSKFWVLQLNKKKRSHELPLELSTCTTFCLMKDLNKLCKKIHSQTSDREKLSYLQFRQRVYYSENRTTKLRQAVESHRGKWPSNSKKNYLLTPEGSPV</sequence>
<dbReference type="InterPro" id="IPR039465">
    <property type="entry name" value="IL-17_rcpt-like"/>
</dbReference>
<keyword evidence="6 10" id="KW-0472">Membrane</keyword>
<dbReference type="Bgee" id="ENSORLG00000029804">
    <property type="expression patterns" value="Expressed in pharyngeal gill and 10 other cell types or tissues"/>
</dbReference>
<evidence type="ECO:0000256" key="8">
    <source>
        <dbReference type="ARBA" id="ARBA00023180"/>
    </source>
</evidence>
<organism evidence="13 14">
    <name type="scientific">Oryzias latipes</name>
    <name type="common">Japanese rice fish</name>
    <name type="synonym">Japanese killifish</name>
    <dbReference type="NCBI Taxonomy" id="8090"/>
    <lineage>
        <taxon>Eukaryota</taxon>
        <taxon>Metazoa</taxon>
        <taxon>Chordata</taxon>
        <taxon>Craniata</taxon>
        <taxon>Vertebrata</taxon>
        <taxon>Euteleostomi</taxon>
        <taxon>Actinopterygii</taxon>
        <taxon>Neopterygii</taxon>
        <taxon>Teleostei</taxon>
        <taxon>Neoteleostei</taxon>
        <taxon>Acanthomorphata</taxon>
        <taxon>Ovalentaria</taxon>
        <taxon>Atherinomorphae</taxon>
        <taxon>Beloniformes</taxon>
        <taxon>Adrianichthyidae</taxon>
        <taxon>Oryziinae</taxon>
        <taxon>Oryzias</taxon>
    </lineage>
</organism>
<dbReference type="InParanoid" id="A0A3B3HT43"/>
<dbReference type="GeneTree" id="ENSGT00940000161145"/>
<proteinExistence type="predicted"/>
<keyword evidence="14" id="KW-1185">Reference proteome</keyword>
<dbReference type="PROSITE" id="PS51534">
    <property type="entry name" value="SEFIR"/>
    <property type="match status" value="1"/>
</dbReference>
<dbReference type="GO" id="GO:0030368">
    <property type="term" value="F:interleukin-17 receptor activity"/>
    <property type="evidence" value="ECO:0000318"/>
    <property type="project" value="GO_Central"/>
</dbReference>
<dbReference type="PANTHER" id="PTHR15583:SF11">
    <property type="entry name" value="INTERLEUKIN-17 RECEPTOR B"/>
    <property type="match status" value="1"/>
</dbReference>
<gene>
    <name evidence="13" type="primary">il17rb</name>
</gene>
<dbReference type="AlphaFoldDB" id="A0A3B3HT43"/>
<name>A0A3B3HT43_ORYLA</name>
<dbReference type="CTD" id="55540"/>
<feature type="signal peptide" evidence="11">
    <location>
        <begin position="1"/>
        <end position="20"/>
    </location>
</feature>
<evidence type="ECO:0000256" key="2">
    <source>
        <dbReference type="ARBA" id="ARBA00022475"/>
    </source>
</evidence>
<keyword evidence="4 11" id="KW-0732">Signal</keyword>
<dbReference type="GeneID" id="105354334"/>
<dbReference type="InterPro" id="IPR038683">
    <property type="entry name" value="IL17RA/B_FnIII-like_1_sf"/>
</dbReference>
<reference evidence="13" key="3">
    <citation type="submission" date="2025-09" db="UniProtKB">
        <authorList>
            <consortium name="Ensembl"/>
        </authorList>
    </citation>
    <scope>IDENTIFICATION</scope>
    <source>
        <strain evidence="13">Hd-rR</strain>
    </source>
</reference>
<evidence type="ECO:0000313" key="13">
    <source>
        <dbReference type="Ensembl" id="ENSORLP00000034493.1"/>
    </source>
</evidence>
<evidence type="ECO:0000256" key="5">
    <source>
        <dbReference type="ARBA" id="ARBA00022989"/>
    </source>
</evidence>
<evidence type="ECO:0000256" key="3">
    <source>
        <dbReference type="ARBA" id="ARBA00022692"/>
    </source>
</evidence>
<keyword evidence="7" id="KW-0675">Receptor</keyword>
<dbReference type="OrthoDB" id="8963084at2759"/>
<feature type="chain" id="PRO_5017185847" description="SEFIR domain-containing protein" evidence="11">
    <location>
        <begin position="21"/>
        <end position="434"/>
    </location>
</feature>
<comment type="subcellular location">
    <subcellularLocation>
        <location evidence="1">Cell membrane</location>
        <topology evidence="1">Single-pass type I membrane protein</topology>
    </subcellularLocation>
</comment>
<evidence type="ECO:0000256" key="4">
    <source>
        <dbReference type="ARBA" id="ARBA00022729"/>
    </source>
</evidence>
<feature type="domain" description="SEFIR" evidence="12">
    <location>
        <begin position="222"/>
        <end position="375"/>
    </location>
</feature>
<accession>A0A3B3HT43</accession>
<feature type="transmembrane region" description="Helical" evidence="10">
    <location>
        <begin position="178"/>
        <end position="198"/>
    </location>
</feature>
<reference evidence="13 14" key="1">
    <citation type="journal article" date="2007" name="Nature">
        <title>The medaka draft genome and insights into vertebrate genome evolution.</title>
        <authorList>
            <person name="Kasahara M."/>
            <person name="Naruse K."/>
            <person name="Sasaki S."/>
            <person name="Nakatani Y."/>
            <person name="Qu W."/>
            <person name="Ahsan B."/>
            <person name="Yamada T."/>
            <person name="Nagayasu Y."/>
            <person name="Doi K."/>
            <person name="Kasai Y."/>
            <person name="Jindo T."/>
            <person name="Kobayashi D."/>
            <person name="Shimada A."/>
            <person name="Toyoda A."/>
            <person name="Kuroki Y."/>
            <person name="Fujiyama A."/>
            <person name="Sasaki T."/>
            <person name="Shimizu A."/>
            <person name="Asakawa S."/>
            <person name="Shimizu N."/>
            <person name="Hashimoto S."/>
            <person name="Yang J."/>
            <person name="Lee Y."/>
            <person name="Matsushima K."/>
            <person name="Sugano S."/>
            <person name="Sakaizumi M."/>
            <person name="Narita T."/>
            <person name="Ohishi K."/>
            <person name="Haga S."/>
            <person name="Ohta F."/>
            <person name="Nomoto H."/>
            <person name="Nogata K."/>
            <person name="Morishita T."/>
            <person name="Endo T."/>
            <person name="Shin-I T."/>
            <person name="Takeda H."/>
            <person name="Morishita S."/>
            <person name="Kohara Y."/>
        </authorList>
    </citation>
    <scope>NUCLEOTIDE SEQUENCE [LARGE SCALE GENOMIC DNA]</scope>
    <source>
        <strain evidence="13 14">Hd-rR</strain>
    </source>
</reference>
<evidence type="ECO:0000256" key="9">
    <source>
        <dbReference type="SAM" id="MobiDB-lite"/>
    </source>
</evidence>
<evidence type="ECO:0000256" key="7">
    <source>
        <dbReference type="ARBA" id="ARBA00023170"/>
    </source>
</evidence>
<dbReference type="Pfam" id="PF08357">
    <property type="entry name" value="SEFIR"/>
    <property type="match status" value="1"/>
</dbReference>
<dbReference type="InterPro" id="IPR013568">
    <property type="entry name" value="SEFIR_dom"/>
</dbReference>
<evidence type="ECO:0000256" key="6">
    <source>
        <dbReference type="ARBA" id="ARBA00023136"/>
    </source>
</evidence>
<evidence type="ECO:0000256" key="10">
    <source>
        <dbReference type="SAM" id="Phobius"/>
    </source>
</evidence>
<evidence type="ECO:0000256" key="1">
    <source>
        <dbReference type="ARBA" id="ARBA00004251"/>
    </source>
</evidence>
<dbReference type="GO" id="GO:0005886">
    <property type="term" value="C:plasma membrane"/>
    <property type="evidence" value="ECO:0007669"/>
    <property type="project" value="UniProtKB-SubCell"/>
</dbReference>
<keyword evidence="3 10" id="KW-0812">Transmembrane</keyword>
<keyword evidence="8" id="KW-0325">Glycoprotein</keyword>
<dbReference type="Gene3D" id="3.40.50.11530">
    <property type="match status" value="1"/>
</dbReference>
<dbReference type="PANTHER" id="PTHR15583">
    <property type="entry name" value="INTERLEUKIN-17 RECEPTOR"/>
    <property type="match status" value="1"/>
</dbReference>
<feature type="region of interest" description="Disordered" evidence="9">
    <location>
        <begin position="412"/>
        <end position="434"/>
    </location>
</feature>